<evidence type="ECO:0000313" key="4">
    <source>
        <dbReference type="EMBL" id="OYV02753.1"/>
    </source>
</evidence>
<dbReference type="InterPro" id="IPR002125">
    <property type="entry name" value="CMP_dCMP_dom"/>
</dbReference>
<dbReference type="PROSITE" id="PS51747">
    <property type="entry name" value="CYT_DCMP_DEAMINASES_2"/>
    <property type="match status" value="1"/>
</dbReference>
<dbReference type="GO" id="GO:0047974">
    <property type="term" value="F:guanosine deaminase activity"/>
    <property type="evidence" value="ECO:0007669"/>
    <property type="project" value="TreeGrafter"/>
</dbReference>
<dbReference type="PANTHER" id="PTHR11079:SF161">
    <property type="entry name" value="CMP_DCMP-TYPE DEAMINASE DOMAIN-CONTAINING PROTEIN"/>
    <property type="match status" value="1"/>
</dbReference>
<feature type="domain" description="CMP/dCMP-type deaminase" evidence="3">
    <location>
        <begin position="1"/>
        <end position="119"/>
    </location>
</feature>
<name>A0A257LSX1_UNCW3</name>
<comment type="caution">
    <text evidence="4">The sequence shown here is derived from an EMBL/GenBank/DDBJ whole genome shotgun (WGS) entry which is preliminary data.</text>
</comment>
<evidence type="ECO:0000256" key="2">
    <source>
        <dbReference type="ARBA" id="ARBA00022833"/>
    </source>
</evidence>
<keyword evidence="2" id="KW-0862">Zinc</keyword>
<dbReference type="Proteomes" id="UP000216312">
    <property type="component" value="Unassembled WGS sequence"/>
</dbReference>
<protein>
    <submittedName>
        <fullName evidence="4">tRNA-specific adenosine deaminase</fullName>
    </submittedName>
</protein>
<evidence type="ECO:0000313" key="5">
    <source>
        <dbReference type="Proteomes" id="UP000216312"/>
    </source>
</evidence>
<dbReference type="PROSITE" id="PS00903">
    <property type="entry name" value="CYT_DCMP_DEAMINASES_1"/>
    <property type="match status" value="1"/>
</dbReference>
<dbReference type="GO" id="GO:0008270">
    <property type="term" value="F:zinc ion binding"/>
    <property type="evidence" value="ECO:0007669"/>
    <property type="project" value="InterPro"/>
</dbReference>
<dbReference type="Pfam" id="PF00383">
    <property type="entry name" value="dCMP_cyt_deam_1"/>
    <property type="match status" value="1"/>
</dbReference>
<dbReference type="InterPro" id="IPR016193">
    <property type="entry name" value="Cytidine_deaminase-like"/>
</dbReference>
<dbReference type="EMBL" id="NMUJ01000055">
    <property type="protein sequence ID" value="OYV02753.1"/>
    <property type="molecule type" value="Genomic_DNA"/>
</dbReference>
<dbReference type="Gene3D" id="3.40.140.10">
    <property type="entry name" value="Cytidine Deaminase, domain 2"/>
    <property type="match status" value="1"/>
</dbReference>
<dbReference type="AlphaFoldDB" id="A0A257LSX1"/>
<reference evidence="5" key="1">
    <citation type="submission" date="2017-07" db="EMBL/GenBank/DDBJ databases">
        <title>Novel pathways for hydrocarbon cycling and metabolic interdependencies in hydrothermal sediment communities.</title>
        <authorList>
            <person name="Dombrowski N."/>
            <person name="Seitz K."/>
            <person name="Teske A."/>
            <person name="Baker B."/>
        </authorList>
    </citation>
    <scope>NUCLEOTIDE SEQUENCE [LARGE SCALE GENOMIC DNA]</scope>
</reference>
<accession>A0A257LSX1</accession>
<evidence type="ECO:0000256" key="1">
    <source>
        <dbReference type="ARBA" id="ARBA00022723"/>
    </source>
</evidence>
<sequence>MELALNAAYRGIERGDGGPFGACIVKHGMVIAVAHNTVLRDKDPTAHAEINAIRLASKKLGTYELSGCTIYTTTEPCPMCFSAIHWARIGCVVYGTKIEDVSKRGFNELPISSHHLRTLGKSDIIIIPDFMRSECMELLKFWDKLPSKQTY</sequence>
<dbReference type="PANTHER" id="PTHR11079">
    <property type="entry name" value="CYTOSINE DEAMINASE FAMILY MEMBER"/>
    <property type="match status" value="1"/>
</dbReference>
<dbReference type="SUPFAM" id="SSF53927">
    <property type="entry name" value="Cytidine deaminase-like"/>
    <property type="match status" value="1"/>
</dbReference>
<proteinExistence type="predicted"/>
<evidence type="ECO:0000259" key="3">
    <source>
        <dbReference type="PROSITE" id="PS51747"/>
    </source>
</evidence>
<dbReference type="GO" id="GO:0006152">
    <property type="term" value="P:purine nucleoside catabolic process"/>
    <property type="evidence" value="ECO:0007669"/>
    <property type="project" value="TreeGrafter"/>
</dbReference>
<dbReference type="InterPro" id="IPR016192">
    <property type="entry name" value="APOBEC/CMP_deaminase_Zn-bd"/>
</dbReference>
<dbReference type="CDD" id="cd01285">
    <property type="entry name" value="nucleoside_deaminase"/>
    <property type="match status" value="1"/>
</dbReference>
<keyword evidence="1" id="KW-0479">Metal-binding</keyword>
<organism evidence="4 5">
    <name type="scientific">candidate division WOR-3 bacterium 4484_18</name>
    <dbReference type="NCBI Taxonomy" id="2020626"/>
    <lineage>
        <taxon>Bacteria</taxon>
        <taxon>Bacteria division WOR-3</taxon>
    </lineage>
</organism>
<gene>
    <name evidence="4" type="ORF">CGW93_04000</name>
</gene>